<gene>
    <name evidence="3" type="ORF">METZ01_LOCUS362380</name>
</gene>
<organism evidence="3">
    <name type="scientific">marine metagenome</name>
    <dbReference type="NCBI Taxonomy" id="408172"/>
    <lineage>
        <taxon>unclassified sequences</taxon>
        <taxon>metagenomes</taxon>
        <taxon>ecological metagenomes</taxon>
    </lineage>
</organism>
<evidence type="ECO:0000256" key="2">
    <source>
        <dbReference type="ARBA" id="ARBA00023235"/>
    </source>
</evidence>
<name>A0A382SI30_9ZZZZ</name>
<protein>
    <submittedName>
        <fullName evidence="3">Uncharacterized protein</fullName>
    </submittedName>
</protein>
<feature type="non-terminal residue" evidence="3">
    <location>
        <position position="1"/>
    </location>
</feature>
<dbReference type="InterPro" id="IPR010819">
    <property type="entry name" value="AGE/CE"/>
</dbReference>
<reference evidence="3" key="1">
    <citation type="submission" date="2018-05" db="EMBL/GenBank/DDBJ databases">
        <authorList>
            <person name="Lanie J.A."/>
            <person name="Ng W.-L."/>
            <person name="Kazmierczak K.M."/>
            <person name="Andrzejewski T.M."/>
            <person name="Davidsen T.M."/>
            <person name="Wayne K.J."/>
            <person name="Tettelin H."/>
            <person name="Glass J.I."/>
            <person name="Rusch D."/>
            <person name="Podicherti R."/>
            <person name="Tsui H.-C.T."/>
            <person name="Winkler M.E."/>
        </authorList>
    </citation>
    <scope>NUCLEOTIDE SEQUENCE</scope>
</reference>
<dbReference type="Gene3D" id="1.50.10.10">
    <property type="match status" value="1"/>
</dbReference>
<dbReference type="GO" id="GO:0005975">
    <property type="term" value="P:carbohydrate metabolic process"/>
    <property type="evidence" value="ECO:0007669"/>
    <property type="project" value="InterPro"/>
</dbReference>
<dbReference type="InterPro" id="IPR008928">
    <property type="entry name" value="6-hairpin_glycosidase_sf"/>
</dbReference>
<dbReference type="InterPro" id="IPR012341">
    <property type="entry name" value="6hp_glycosidase-like_sf"/>
</dbReference>
<sequence length="143" mass="16462">DRALFNVAAERFRRHLEVAWDDVYGGLFRAVKGHGAYTVDKVLWLQEEALVGCLILSEHAGLDWAGEWFARVFDYVEEHFSLQQYGYPLYLYSGDRKVSYVEHVGRKEHYHHPRSVMRNLLALERMIEREGVVSGFWGGGGSG</sequence>
<dbReference type="GO" id="GO:0016853">
    <property type="term" value="F:isomerase activity"/>
    <property type="evidence" value="ECO:0007669"/>
    <property type="project" value="UniProtKB-KW"/>
</dbReference>
<dbReference type="AlphaFoldDB" id="A0A382SI30"/>
<evidence type="ECO:0000256" key="1">
    <source>
        <dbReference type="ARBA" id="ARBA00008558"/>
    </source>
</evidence>
<comment type="similarity">
    <text evidence="1">Belongs to the N-acylglucosamine 2-epimerase family.</text>
</comment>
<dbReference type="SUPFAM" id="SSF48208">
    <property type="entry name" value="Six-hairpin glycosidases"/>
    <property type="match status" value="1"/>
</dbReference>
<dbReference type="EMBL" id="UINC01129260">
    <property type="protein sequence ID" value="SVD09526.1"/>
    <property type="molecule type" value="Genomic_DNA"/>
</dbReference>
<evidence type="ECO:0000313" key="3">
    <source>
        <dbReference type="EMBL" id="SVD09526.1"/>
    </source>
</evidence>
<accession>A0A382SI30</accession>
<proteinExistence type="inferred from homology"/>
<dbReference type="Pfam" id="PF07221">
    <property type="entry name" value="GlcNAc_2-epim"/>
    <property type="match status" value="1"/>
</dbReference>
<keyword evidence="2" id="KW-0413">Isomerase</keyword>